<protein>
    <submittedName>
        <fullName evidence="2">Amidohydrolase</fullName>
    </submittedName>
</protein>
<dbReference type="EMBL" id="CP058559">
    <property type="protein sequence ID" value="QNO15673.1"/>
    <property type="molecule type" value="Genomic_DNA"/>
</dbReference>
<evidence type="ECO:0000313" key="3">
    <source>
        <dbReference type="Proteomes" id="UP000516160"/>
    </source>
</evidence>
<name>A0A7G9WAG1_ALKCA</name>
<proteinExistence type="predicted"/>
<dbReference type="Proteomes" id="UP000516160">
    <property type="component" value="Chromosome"/>
</dbReference>
<keyword evidence="2" id="KW-0378">Hydrolase</keyword>
<dbReference type="GO" id="GO:0016810">
    <property type="term" value="F:hydrolase activity, acting on carbon-nitrogen (but not peptide) bonds"/>
    <property type="evidence" value="ECO:0007669"/>
    <property type="project" value="InterPro"/>
</dbReference>
<dbReference type="InterPro" id="IPR032466">
    <property type="entry name" value="Metal_Hydrolase"/>
</dbReference>
<dbReference type="InterPro" id="IPR011059">
    <property type="entry name" value="Metal-dep_hydrolase_composite"/>
</dbReference>
<dbReference type="RefSeq" id="WP_213166081.1">
    <property type="nucleotide sequence ID" value="NZ_CP058559.1"/>
</dbReference>
<accession>A0A7G9WAG1</accession>
<dbReference type="InterPro" id="IPR033932">
    <property type="entry name" value="YtcJ-like"/>
</dbReference>
<dbReference type="PANTHER" id="PTHR22642">
    <property type="entry name" value="IMIDAZOLONEPROPIONASE"/>
    <property type="match status" value="1"/>
</dbReference>
<dbReference type="Gene3D" id="2.30.40.10">
    <property type="entry name" value="Urease, subunit C, domain 1"/>
    <property type="match status" value="1"/>
</dbReference>
<sequence length="513" mass="57760">MESVRRLFHGKGIINGDGELMIHDCIYSENGVIVDIGFKEDMFLRYKDVPVDSYSGYIYPGFIDCHIHLTGTAVDMLSVDCRKVATMPDLFELIFERIASSPSSALIYCSYFDPDSYLEKGYPTLDLLDTLFPNNPVFISHIECHGGVVNTKFKEICIHPMDDIDGLIVGEYNSKARQFVFNMLGDEYKLKGLKMAEEEAIRQGVTTIHAMEGGQLFSDNDVELILNNIDKFSVDLVVYHQTLDVEVVKERGLKQMGGCVLIDGSSGVYTAALTEPYRLQPDKKGLLYFDKSQIENLVLNAQEQKIQVALHCCGDRGLDFLMDCFEEVNKKDPISSFRHRIEHFEIPRPDQIKRCKELGVVLSMQPSFDYFWGGPAGDYFYTLGERWLWTNPIGKVIEEGIIVGGGSDSGVTPISPLLGIHSAVNHNNPHMRIKPGQGIKMYTKNAAYLTFDEGIKGDIKKGMRTNLTILKENILELEKSSIKDVNVLDTIVAGKKLFNEIRHKTTFMGDNKM</sequence>
<dbReference type="InterPro" id="IPR013108">
    <property type="entry name" value="Amidohydro_3"/>
</dbReference>
<dbReference type="CDD" id="cd01300">
    <property type="entry name" value="YtcJ_like"/>
    <property type="match status" value="1"/>
</dbReference>
<dbReference type="SUPFAM" id="SSF51338">
    <property type="entry name" value="Composite domain of metallo-dependent hydrolases"/>
    <property type="match status" value="1"/>
</dbReference>
<dbReference type="PANTHER" id="PTHR22642:SF22">
    <property type="entry name" value="EXOENZYMES REGULATORY PROTEIN AEPA"/>
    <property type="match status" value="1"/>
</dbReference>
<evidence type="ECO:0000313" key="2">
    <source>
        <dbReference type="EMBL" id="QNO15673.1"/>
    </source>
</evidence>
<reference evidence="2 3" key="1">
    <citation type="submission" date="2020-07" db="EMBL/GenBank/DDBJ databases">
        <title>Alkalicella. sp. LB2 genome.</title>
        <authorList>
            <person name="Postec A."/>
            <person name="Quemeneur M."/>
        </authorList>
    </citation>
    <scope>NUCLEOTIDE SEQUENCE [LARGE SCALE GENOMIC DNA]</scope>
    <source>
        <strain evidence="2 3">LB2</strain>
    </source>
</reference>
<dbReference type="KEGG" id="acae:HYG86_13245"/>
<dbReference type="Pfam" id="PF07969">
    <property type="entry name" value="Amidohydro_3"/>
    <property type="match status" value="1"/>
</dbReference>
<dbReference type="Gene3D" id="3.10.310.70">
    <property type="match status" value="1"/>
</dbReference>
<gene>
    <name evidence="2" type="ORF">HYG86_13245</name>
</gene>
<feature type="domain" description="Amidohydrolase 3" evidence="1">
    <location>
        <begin position="56"/>
        <end position="495"/>
    </location>
</feature>
<evidence type="ECO:0000259" key="1">
    <source>
        <dbReference type="Pfam" id="PF07969"/>
    </source>
</evidence>
<dbReference type="AlphaFoldDB" id="A0A7G9WAG1"/>
<dbReference type="Gene3D" id="3.20.20.140">
    <property type="entry name" value="Metal-dependent hydrolases"/>
    <property type="match status" value="1"/>
</dbReference>
<keyword evidence="3" id="KW-1185">Reference proteome</keyword>
<dbReference type="SUPFAM" id="SSF51556">
    <property type="entry name" value="Metallo-dependent hydrolases"/>
    <property type="match status" value="1"/>
</dbReference>
<organism evidence="2 3">
    <name type="scientific">Alkalicella caledoniensis</name>
    <dbReference type="NCBI Taxonomy" id="2731377"/>
    <lineage>
        <taxon>Bacteria</taxon>
        <taxon>Bacillati</taxon>
        <taxon>Bacillota</taxon>
        <taxon>Clostridia</taxon>
        <taxon>Eubacteriales</taxon>
        <taxon>Proteinivoracaceae</taxon>
        <taxon>Alkalicella</taxon>
    </lineage>
</organism>